<dbReference type="Pfam" id="PF06422">
    <property type="entry name" value="PDR_CDR"/>
    <property type="match status" value="1"/>
</dbReference>
<feature type="transmembrane region" description="Helical" evidence="10">
    <location>
        <begin position="699"/>
        <end position="717"/>
    </location>
</feature>
<dbReference type="Pfam" id="PF14510">
    <property type="entry name" value="ABC_trans_N"/>
    <property type="match status" value="1"/>
</dbReference>
<dbReference type="InterPro" id="IPR034001">
    <property type="entry name" value="ABCG_PDR_1"/>
</dbReference>
<evidence type="ECO:0000256" key="3">
    <source>
        <dbReference type="ARBA" id="ARBA00022448"/>
    </source>
</evidence>
<evidence type="ECO:0000256" key="10">
    <source>
        <dbReference type="SAM" id="Phobius"/>
    </source>
</evidence>
<dbReference type="GO" id="GO:0140359">
    <property type="term" value="F:ABC-type transporter activity"/>
    <property type="evidence" value="ECO:0007669"/>
    <property type="project" value="InterPro"/>
</dbReference>
<feature type="transmembrane region" description="Helical" evidence="10">
    <location>
        <begin position="806"/>
        <end position="826"/>
    </location>
</feature>
<protein>
    <recommendedName>
        <fullName evidence="11">ABC transporter domain-containing protein</fullName>
    </recommendedName>
</protein>
<keyword evidence="3" id="KW-0813">Transport</keyword>
<dbReference type="Gene3D" id="3.40.50.300">
    <property type="entry name" value="P-loop containing nucleotide triphosphate hydrolases"/>
    <property type="match status" value="2"/>
</dbReference>
<feature type="transmembrane region" description="Helical" evidence="10">
    <location>
        <begin position="634"/>
        <end position="657"/>
    </location>
</feature>
<dbReference type="GO" id="GO:0005524">
    <property type="term" value="F:ATP binding"/>
    <property type="evidence" value="ECO:0007669"/>
    <property type="project" value="UniProtKB-KW"/>
</dbReference>
<dbReference type="PROSITE" id="PS50893">
    <property type="entry name" value="ABC_TRANSPORTER_2"/>
    <property type="match status" value="2"/>
</dbReference>
<name>A0A0C9X5M9_9AGAR</name>
<dbReference type="PANTHER" id="PTHR19241">
    <property type="entry name" value="ATP-BINDING CASSETTE TRANSPORTER"/>
    <property type="match status" value="1"/>
</dbReference>
<dbReference type="OrthoDB" id="245989at2759"/>
<feature type="transmembrane region" description="Helical" evidence="10">
    <location>
        <begin position="1234"/>
        <end position="1251"/>
    </location>
</feature>
<dbReference type="PROSITE" id="PS00211">
    <property type="entry name" value="ABC_TRANSPORTER_1"/>
    <property type="match status" value="1"/>
</dbReference>
<gene>
    <name evidence="12" type="ORF">K443DRAFT_682209</name>
</gene>
<dbReference type="InterPro" id="IPR027417">
    <property type="entry name" value="P-loop_NTPase"/>
</dbReference>
<dbReference type="STRING" id="1095629.A0A0C9X5M9"/>
<keyword evidence="4 10" id="KW-0812">Transmembrane</keyword>
<evidence type="ECO:0000313" key="13">
    <source>
        <dbReference type="Proteomes" id="UP000054477"/>
    </source>
</evidence>
<dbReference type="CDD" id="cd03232">
    <property type="entry name" value="ABCG_PDR_domain2"/>
    <property type="match status" value="1"/>
</dbReference>
<evidence type="ECO:0000256" key="6">
    <source>
        <dbReference type="ARBA" id="ARBA00022840"/>
    </source>
</evidence>
<evidence type="ECO:0000259" key="11">
    <source>
        <dbReference type="PROSITE" id="PS50893"/>
    </source>
</evidence>
<dbReference type="SMART" id="SM00382">
    <property type="entry name" value="AAA"/>
    <property type="match status" value="2"/>
</dbReference>
<reference evidence="12 13" key="1">
    <citation type="submission" date="2014-04" db="EMBL/GenBank/DDBJ databases">
        <authorList>
            <consortium name="DOE Joint Genome Institute"/>
            <person name="Kuo A."/>
            <person name="Kohler A."/>
            <person name="Nagy L.G."/>
            <person name="Floudas D."/>
            <person name="Copeland A."/>
            <person name="Barry K.W."/>
            <person name="Cichocki N."/>
            <person name="Veneault-Fourrey C."/>
            <person name="LaButti K."/>
            <person name="Lindquist E.A."/>
            <person name="Lipzen A."/>
            <person name="Lundell T."/>
            <person name="Morin E."/>
            <person name="Murat C."/>
            <person name="Sun H."/>
            <person name="Tunlid A."/>
            <person name="Henrissat B."/>
            <person name="Grigoriev I.V."/>
            <person name="Hibbett D.S."/>
            <person name="Martin F."/>
            <person name="Nordberg H.P."/>
            <person name="Cantor M.N."/>
            <person name="Hua S.X."/>
        </authorList>
    </citation>
    <scope>NUCLEOTIDE SEQUENCE [LARGE SCALE GENOMIC DNA]</scope>
    <source>
        <strain evidence="12 13">LaAM-08-1</strain>
    </source>
</reference>
<keyword evidence="7 10" id="KW-1133">Transmembrane helix</keyword>
<evidence type="ECO:0000313" key="12">
    <source>
        <dbReference type="EMBL" id="KIJ96583.1"/>
    </source>
</evidence>
<dbReference type="HOGENOM" id="CLU_000604_35_0_1"/>
<dbReference type="GO" id="GO:0016887">
    <property type="term" value="F:ATP hydrolysis activity"/>
    <property type="evidence" value="ECO:0007669"/>
    <property type="project" value="InterPro"/>
</dbReference>
<comment type="similarity">
    <text evidence="2">Belongs to the ABC transporter superfamily. ABCG family. PDR (TC 3.A.1.205) subfamily.</text>
</comment>
<feature type="transmembrane region" description="Helical" evidence="10">
    <location>
        <begin position="669"/>
        <end position="687"/>
    </location>
</feature>
<feature type="compositionally biased region" description="Basic and acidic residues" evidence="9">
    <location>
        <begin position="866"/>
        <end position="878"/>
    </location>
</feature>
<dbReference type="Pfam" id="PF01061">
    <property type="entry name" value="ABC2_membrane"/>
    <property type="match status" value="2"/>
</dbReference>
<accession>A0A0C9X5M9</accession>
<dbReference type="InterPro" id="IPR013525">
    <property type="entry name" value="ABC2_TM"/>
</dbReference>
<dbReference type="InterPro" id="IPR010929">
    <property type="entry name" value="PDR_CDR_ABC"/>
</dbReference>
<comment type="subcellular location">
    <subcellularLocation>
        <location evidence="1">Membrane</location>
        <topology evidence="1">Multi-pass membrane protein</topology>
    </subcellularLocation>
</comment>
<feature type="transmembrane region" description="Helical" evidence="10">
    <location>
        <begin position="1343"/>
        <end position="1361"/>
    </location>
</feature>
<proteinExistence type="inferred from homology"/>
<dbReference type="CDD" id="cd03233">
    <property type="entry name" value="ABCG_PDR_domain1"/>
    <property type="match status" value="1"/>
</dbReference>
<organism evidence="12 13">
    <name type="scientific">Laccaria amethystina LaAM-08-1</name>
    <dbReference type="NCBI Taxonomy" id="1095629"/>
    <lineage>
        <taxon>Eukaryota</taxon>
        <taxon>Fungi</taxon>
        <taxon>Dikarya</taxon>
        <taxon>Basidiomycota</taxon>
        <taxon>Agaricomycotina</taxon>
        <taxon>Agaricomycetes</taxon>
        <taxon>Agaricomycetidae</taxon>
        <taxon>Agaricales</taxon>
        <taxon>Agaricineae</taxon>
        <taxon>Hydnangiaceae</taxon>
        <taxon>Laccaria</taxon>
    </lineage>
</organism>
<dbReference type="EMBL" id="KN838716">
    <property type="protein sequence ID" value="KIJ96583.1"/>
    <property type="molecule type" value="Genomic_DNA"/>
</dbReference>
<feature type="transmembrane region" description="Helical" evidence="10">
    <location>
        <begin position="593"/>
        <end position="613"/>
    </location>
</feature>
<reference evidence="13" key="2">
    <citation type="submission" date="2015-01" db="EMBL/GenBank/DDBJ databases">
        <title>Evolutionary Origins and Diversification of the Mycorrhizal Mutualists.</title>
        <authorList>
            <consortium name="DOE Joint Genome Institute"/>
            <consortium name="Mycorrhizal Genomics Consortium"/>
            <person name="Kohler A."/>
            <person name="Kuo A."/>
            <person name="Nagy L.G."/>
            <person name="Floudas D."/>
            <person name="Copeland A."/>
            <person name="Barry K.W."/>
            <person name="Cichocki N."/>
            <person name="Veneault-Fourrey C."/>
            <person name="LaButti K."/>
            <person name="Lindquist E.A."/>
            <person name="Lipzen A."/>
            <person name="Lundell T."/>
            <person name="Morin E."/>
            <person name="Murat C."/>
            <person name="Riley R."/>
            <person name="Ohm R."/>
            <person name="Sun H."/>
            <person name="Tunlid A."/>
            <person name="Henrissat B."/>
            <person name="Grigoriev I.V."/>
            <person name="Hibbett D.S."/>
            <person name="Martin F."/>
        </authorList>
    </citation>
    <scope>NUCLEOTIDE SEQUENCE [LARGE SCALE GENOMIC DNA]</scope>
    <source>
        <strain evidence="13">LaAM-08-1</strain>
    </source>
</reference>
<feature type="domain" description="ABC transporter" evidence="11">
    <location>
        <begin position="898"/>
        <end position="1137"/>
    </location>
</feature>
<dbReference type="InterPro" id="IPR003593">
    <property type="entry name" value="AAA+_ATPase"/>
</dbReference>
<dbReference type="Proteomes" id="UP000054477">
    <property type="component" value="Unassembled WGS sequence"/>
</dbReference>
<evidence type="ECO:0000256" key="7">
    <source>
        <dbReference type="ARBA" id="ARBA00022989"/>
    </source>
</evidence>
<evidence type="ECO:0000256" key="9">
    <source>
        <dbReference type="SAM" id="MobiDB-lite"/>
    </source>
</evidence>
<keyword evidence="8 10" id="KW-0472">Membrane</keyword>
<sequence>MGSHIHGEQLDDIHEEPTASTSYAHTLPSDLSPPAALRRSISERPCIGISATSSNPLSRLHPLHGRHRSCSHVAVDFFDPTGVRKLSHSLVTTPSAGTEVEEAPSLGSEETVIVGEGFDFEKGLRQYLKKRDEAGVKSRRLGVMFQDLRVVGLGASASYQPTLGSLLNPINVIGAVRSARHPALRDIISGFHGVVRPGEMLLVLGRPGSGCSTFLKTLANQREEYHSIEGDVFYDALTPQQILKHYRGDVQYSPEDDIHFPTLTVDQTIHFAAKTRAPHPRIHDQTRSQFTRKITDVYCTIFGLNHVKDTPVGDASIRGVSGGEKKRVSISETLATRSLITSWDNSTRGLDSSTALEFVRALRIATDLVRNSTIVSIYQAGEQLYEVFDKVCLIYEGRMVYYGPANQARQYFLDMGYVPKNRQTTADFLVSVTDPLGRHTRDEITSQEGDVDGGIEKEKGIVVDHESGSPLKPIPHTADEFEAYYMDSEVRKWNLEDMAAYKRDFVDSKEVAAAFEESAKEEHARHTRRQSPYTISLPMQVKIVLLRRVQIMKGNWTAQALQTTTFVLQAVILGTTFLKIPDTTAAYFSRGGILFFAVFLPALFSMSEIPALFSQRHIIHRHQNAAMYHPMVEAIAMTLVDVPFTFVTIVLFTIIIYFVVGLQTSPRQYFTFFLFIFTVSLSMKAFFRGLAAMFRKEAPAQAVAGVLLLALSLYTGYQIPKPSMIGALRWISFINPVRYAFEGIMVNEFHTLDGVCSTLVPSGPGYEAVSMANQVCTVLGSQEGQDRVNGNAYVNLAFEYSFSHLWRNYGILVSFGIFFLICLVLFTEINTGVAGESSVILFKHGSKAELVKDAEAAVTSGDDEEKEKPRRPDSQEVMDIDEKAKEAMTDQPKMTNVFSWQHLRYTVNVGGEQRVLLNDVSGYVAPGKLTALMGESGAGKTTLLNVLAERVSTGVIGGDRFFNGQALPIDFQAQTGYVQQTDTHVPTTTVREALVFSARLRQPPSVSVADKDAYAEKCLKMCGLDAVADAMVGSLGVEQRKRTTIGVELAAKPQLLLFLDEPTSGLDSQSAWAIMAFLRSLADNGQAILCTIHQPSAELFQVFDRLLLLKKGGQTVYFGDVGENATSVIEYFESGGARDCRPGENPAEFMLDVIGAGATAVSDRDWHDVWLQSKAFTVAEADVERLHEEGRKHPPVDATLKSEFAEPWAYQAKTLVQRSFTCYWRDPTYLMSKLTLNIIGGLFIGFTFFKAKDSIQGTQNKLFSIFMGTILSAPLGGQLHVPYINMRNIYEIRERSSRIYHWSALVTAQILVELPWNILGSSLFFLCWFWTVGFETSRAGFTYFMYGVLFPTYYTTLALAVASMSPTAEIAGLLYSFFFSFVLIFDGVVQPFSQLNWWKWMYHVSPFTYLIEALVGQAFGHQQINCAEKELVTLQPISGQSCGSYLAQFISQKGGFVTNPDALSDCHFCTFRTTDQWLGPTFNIFFSRHWRNFGIFWAYIIINIFLVYLLTYLVRVRSYNGSSFFRKRIGALLWKMKK</sequence>
<dbReference type="SUPFAM" id="SSF52540">
    <property type="entry name" value="P-loop containing nucleoside triphosphate hydrolases"/>
    <property type="match status" value="2"/>
</dbReference>
<dbReference type="InterPro" id="IPR017871">
    <property type="entry name" value="ABC_transporter-like_CS"/>
</dbReference>
<dbReference type="Pfam" id="PF19055">
    <property type="entry name" value="ABC2_membrane_7"/>
    <property type="match status" value="1"/>
</dbReference>
<keyword evidence="13" id="KW-1185">Reference proteome</keyword>
<feature type="transmembrane region" description="Helical" evidence="10">
    <location>
        <begin position="1263"/>
        <end position="1284"/>
    </location>
</feature>
<feature type="region of interest" description="Disordered" evidence="9">
    <location>
        <begin position="855"/>
        <end position="878"/>
    </location>
</feature>
<dbReference type="InterPro" id="IPR043926">
    <property type="entry name" value="ABCG_dom"/>
</dbReference>
<dbReference type="GO" id="GO:0016020">
    <property type="term" value="C:membrane"/>
    <property type="evidence" value="ECO:0007669"/>
    <property type="project" value="UniProtKB-SubCell"/>
</dbReference>
<dbReference type="InterPro" id="IPR003439">
    <property type="entry name" value="ABC_transporter-like_ATP-bd"/>
</dbReference>
<feature type="domain" description="ABC transporter" evidence="11">
    <location>
        <begin position="170"/>
        <end position="421"/>
    </location>
</feature>
<dbReference type="InterPro" id="IPR034003">
    <property type="entry name" value="ABCG_PDR_2"/>
</dbReference>
<evidence type="ECO:0000256" key="5">
    <source>
        <dbReference type="ARBA" id="ARBA00022741"/>
    </source>
</evidence>
<feature type="transmembrane region" description="Helical" evidence="10">
    <location>
        <begin position="1495"/>
        <end position="1514"/>
    </location>
</feature>
<feature type="transmembrane region" description="Helical" evidence="10">
    <location>
        <begin position="1373"/>
        <end position="1392"/>
    </location>
</feature>
<keyword evidence="6" id="KW-0067">ATP-binding</keyword>
<evidence type="ECO:0000256" key="1">
    <source>
        <dbReference type="ARBA" id="ARBA00004141"/>
    </source>
</evidence>
<evidence type="ECO:0000256" key="8">
    <source>
        <dbReference type="ARBA" id="ARBA00023136"/>
    </source>
</evidence>
<dbReference type="FunFam" id="3.40.50.300:FF:000054">
    <property type="entry name" value="ABC multidrug transporter atrF"/>
    <property type="match status" value="1"/>
</dbReference>
<feature type="transmembrane region" description="Helical" evidence="10">
    <location>
        <begin position="1305"/>
        <end position="1331"/>
    </location>
</feature>
<dbReference type="InterPro" id="IPR029481">
    <property type="entry name" value="ABC_trans_N"/>
</dbReference>
<keyword evidence="5" id="KW-0547">Nucleotide-binding</keyword>
<evidence type="ECO:0000256" key="2">
    <source>
        <dbReference type="ARBA" id="ARBA00006012"/>
    </source>
</evidence>
<evidence type="ECO:0000256" key="4">
    <source>
        <dbReference type="ARBA" id="ARBA00022692"/>
    </source>
</evidence>
<dbReference type="Pfam" id="PF00005">
    <property type="entry name" value="ABC_tran"/>
    <property type="match status" value="2"/>
</dbReference>